<dbReference type="Gene3D" id="3.30.300.30">
    <property type="match status" value="1"/>
</dbReference>
<keyword evidence="4" id="KW-0045">Antibiotic biosynthesis</keyword>
<dbReference type="EMBL" id="JAGGLD010000001">
    <property type="protein sequence ID" value="MBP2000232.1"/>
    <property type="molecule type" value="Genomic_DNA"/>
</dbReference>
<dbReference type="NCBIfam" id="TIGR01746">
    <property type="entry name" value="Thioester-redct"/>
    <property type="match status" value="1"/>
</dbReference>
<dbReference type="PRINTS" id="PR00154">
    <property type="entry name" value="AMPBINDING"/>
</dbReference>
<dbReference type="Gene3D" id="2.30.38.10">
    <property type="entry name" value="Luciferase, Domain 3"/>
    <property type="match status" value="1"/>
</dbReference>
<reference evidence="6 7" key="1">
    <citation type="submission" date="2021-03" db="EMBL/GenBank/DDBJ databases">
        <title>Genomic Encyclopedia of Type Strains, Phase IV (KMG-IV): sequencing the most valuable type-strain genomes for metagenomic binning, comparative biology and taxonomic classification.</title>
        <authorList>
            <person name="Goeker M."/>
        </authorList>
    </citation>
    <scope>NUCLEOTIDE SEQUENCE [LARGE SCALE GENOMIC DNA]</scope>
    <source>
        <strain evidence="6 7">DSM 26806</strain>
    </source>
</reference>
<proteinExistence type="inferred from homology"/>
<dbReference type="NCBIfam" id="TIGR01733">
    <property type="entry name" value="AA-adenyl-dom"/>
    <property type="match status" value="1"/>
</dbReference>
<dbReference type="InterPro" id="IPR000873">
    <property type="entry name" value="AMP-dep_synth/lig_dom"/>
</dbReference>
<gene>
    <name evidence="6" type="ORF">J2Z69_001251</name>
</gene>
<dbReference type="Gene3D" id="3.30.559.30">
    <property type="entry name" value="Nonribosomal peptide synthetase, condensation domain"/>
    <property type="match status" value="1"/>
</dbReference>
<organism evidence="6 7">
    <name type="scientific">Paenibacillus shirakamiensis</name>
    <dbReference type="NCBI Taxonomy" id="1265935"/>
    <lineage>
        <taxon>Bacteria</taxon>
        <taxon>Bacillati</taxon>
        <taxon>Bacillota</taxon>
        <taxon>Bacilli</taxon>
        <taxon>Bacillales</taxon>
        <taxon>Paenibacillaceae</taxon>
        <taxon>Paenibacillus</taxon>
    </lineage>
</organism>
<dbReference type="Pfam" id="PF13193">
    <property type="entry name" value="AMP-binding_C"/>
    <property type="match status" value="1"/>
</dbReference>
<comment type="similarity">
    <text evidence="1">Belongs to the ATP-dependent AMP-binding enzyme family.</text>
</comment>
<dbReference type="InterPro" id="IPR010071">
    <property type="entry name" value="AA_adenyl_dom"/>
</dbReference>
<dbReference type="SUPFAM" id="SSF51735">
    <property type="entry name" value="NAD(P)-binding Rossmann-fold domains"/>
    <property type="match status" value="1"/>
</dbReference>
<dbReference type="PANTHER" id="PTHR44845:SF7">
    <property type="entry name" value="PLIPASTATIN SYNTHASE SUBUNIT D"/>
    <property type="match status" value="1"/>
</dbReference>
<accession>A0ABS4JEU1</accession>
<sequence length="1238" mass="139646">MNSTMLIDHNKEYILQELQLPLPGFHLYTEESSHNADFSIQSMEIPLYIRLEEQEHCRRSYDFETCMLTSYVIFLHRMTSDPDLLIGVKTKQGNLLPLRINLQSTDTFRNVYGQIAVKLDRLQAMLYTNENMEEMIGQAIHYPAVYGFADASSSHGLNWYVQEEPERWVLHISFASNLYNEPLILKYSQHFQHLLNGALQQADLMIGRLPIITEVDVATYAELNDTKRELPEEATLVAMFRSIVNQFPNHIALSEGQDHLSYKELDRASNQVAHMLLSQGLDKGQFVSIFMKRSLSTIVSLLGVLKAGGAYIPLDPAHPDERNAYIIEDTKSSIILTQHEFLPKLAGLLSDFEAKPQLFCVDDVRHNYSEEACHVLNQPEDLAYVIYTSGSTGKPKGALIGHKGVVNLALSTQASLHLTEEDIILQYATFSFDASVYDIFSSLVSGANLHLLSDEERFSIDAFTEAVEETGATRVSILPTVFFNQLATYILLEDTDKYRNIKSIVVGGEALSGETVRLFQRKLQIPVVNLYGPTEITVVATGHTVDYPVPENLSSIYIGTPLTNYELYIVNEQNELCPTCVTGELLISSVGIGKGYLNQPEKTKEVFISDPIHPDSGKKFYRSGDMVRLLPHGQVEYRGRKDAQVKIRGFRIELGEIEDNLAKHHAIKDIAVLPKTDEEGSKMLAAFYTSHDGLAVSHMDLVQFLSKKVPNYMVPKHFCFIEDMPLSPTGKIDRKKLDLLEISMPPLDSEYIPPVNELQWEISRAWEKALGQTNISIHDDFFDMGGYSLKILEILVVLKPSFPQLKINDFFVYPTIATLSQRIEELIASGVPQMQVDLTLPQQPLAEFPEYFYGVPKTDRVLSDQQCILLTGATGYLGSHLLYELLHQSTEATIYCLVRPSEEQQPFDRLVQVMKGYFGEEIAERMQRRVLAIEGDLEKDNLGLSMLNRIIVDEQIDSIIHCGAEVKHFGDAEYFTRVNVDSTNRLLDMARRKPQIRFHFISTLGIPEDLAAGGQWESIVDGSGYETSAIDNVYTNSKLEAEKLVVRAGQEGIAASIYRVGNLSCNSTNGIFQKNMDHNAFVRMLKAMLLLKKAPKVKWEVDVTPINYAGASITSLLLQQTTVGRMFHICNPVSVPYEQMVNYFRDYGYEIALLDWKEYEAWVLDLGQAKDQEGLELAMAQLEGDGAKDSIFRYVCPQTSTYLVGTGVECAEPNEHFFKKLIDYAIQIGYFNPPELLV</sequence>
<dbReference type="InterPro" id="IPR020459">
    <property type="entry name" value="AMP-binding"/>
</dbReference>
<feature type="domain" description="Carrier" evidence="5">
    <location>
        <begin position="753"/>
        <end position="827"/>
    </location>
</feature>
<dbReference type="Gene3D" id="3.40.50.720">
    <property type="entry name" value="NAD(P)-binding Rossmann-like Domain"/>
    <property type="match status" value="1"/>
</dbReference>
<name>A0ABS4JEU1_9BACL</name>
<dbReference type="CDD" id="cd05235">
    <property type="entry name" value="SDR_e1"/>
    <property type="match status" value="1"/>
</dbReference>
<dbReference type="PROSITE" id="PS50075">
    <property type="entry name" value="CARRIER"/>
    <property type="match status" value="1"/>
</dbReference>
<dbReference type="InterPro" id="IPR020845">
    <property type="entry name" value="AMP-binding_CS"/>
</dbReference>
<dbReference type="Pfam" id="PF07993">
    <property type="entry name" value="NAD_binding_4"/>
    <property type="match status" value="1"/>
</dbReference>
<comment type="caution">
    <text evidence="6">The sequence shown here is derived from an EMBL/GenBank/DDBJ whole genome shotgun (WGS) entry which is preliminary data.</text>
</comment>
<dbReference type="InterPro" id="IPR010080">
    <property type="entry name" value="Thioester_reductase-like_dom"/>
</dbReference>
<dbReference type="RefSeq" id="WP_209860087.1">
    <property type="nucleotide sequence ID" value="NZ_JAGGLD010000001.1"/>
</dbReference>
<dbReference type="Pfam" id="PF00501">
    <property type="entry name" value="AMP-binding"/>
    <property type="match status" value="1"/>
</dbReference>
<keyword evidence="7" id="KW-1185">Reference proteome</keyword>
<dbReference type="Proteomes" id="UP001519288">
    <property type="component" value="Unassembled WGS sequence"/>
</dbReference>
<dbReference type="InterPro" id="IPR045851">
    <property type="entry name" value="AMP-bd_C_sf"/>
</dbReference>
<dbReference type="Pfam" id="PF00550">
    <property type="entry name" value="PP-binding"/>
    <property type="match status" value="1"/>
</dbReference>
<dbReference type="CDD" id="cd05930">
    <property type="entry name" value="A_NRPS"/>
    <property type="match status" value="1"/>
</dbReference>
<evidence type="ECO:0000259" key="5">
    <source>
        <dbReference type="PROSITE" id="PS50075"/>
    </source>
</evidence>
<dbReference type="SUPFAM" id="SSF52777">
    <property type="entry name" value="CoA-dependent acyltransferases"/>
    <property type="match status" value="1"/>
</dbReference>
<evidence type="ECO:0000313" key="6">
    <source>
        <dbReference type="EMBL" id="MBP2000232.1"/>
    </source>
</evidence>
<dbReference type="Gene3D" id="3.40.50.980">
    <property type="match status" value="2"/>
</dbReference>
<evidence type="ECO:0000256" key="4">
    <source>
        <dbReference type="ARBA" id="ARBA00023194"/>
    </source>
</evidence>
<dbReference type="InterPro" id="IPR013120">
    <property type="entry name" value="FAR_NAD-bd"/>
</dbReference>
<keyword evidence="2" id="KW-0596">Phosphopantetheine</keyword>
<dbReference type="SUPFAM" id="SSF47336">
    <property type="entry name" value="ACP-like"/>
    <property type="match status" value="1"/>
</dbReference>
<keyword evidence="3" id="KW-0597">Phosphoprotein</keyword>
<protein>
    <submittedName>
        <fullName evidence="6">Amino acid adenylation domain-containing protein/thioester reductase-like protein</fullName>
    </submittedName>
</protein>
<dbReference type="InterPro" id="IPR036736">
    <property type="entry name" value="ACP-like_sf"/>
</dbReference>
<dbReference type="InterPro" id="IPR009081">
    <property type="entry name" value="PP-bd_ACP"/>
</dbReference>
<dbReference type="PIRSF" id="PIRSF001617">
    <property type="entry name" value="Alpha-AR"/>
    <property type="match status" value="1"/>
</dbReference>
<dbReference type="InterPro" id="IPR025110">
    <property type="entry name" value="AMP-bd_C"/>
</dbReference>
<evidence type="ECO:0000256" key="2">
    <source>
        <dbReference type="ARBA" id="ARBA00022450"/>
    </source>
</evidence>
<dbReference type="SUPFAM" id="SSF56801">
    <property type="entry name" value="Acetyl-CoA synthetase-like"/>
    <property type="match status" value="1"/>
</dbReference>
<dbReference type="PROSITE" id="PS00455">
    <property type="entry name" value="AMP_BINDING"/>
    <property type="match status" value="1"/>
</dbReference>
<evidence type="ECO:0000313" key="7">
    <source>
        <dbReference type="Proteomes" id="UP001519288"/>
    </source>
</evidence>
<dbReference type="InterPro" id="IPR036291">
    <property type="entry name" value="NAD(P)-bd_dom_sf"/>
</dbReference>
<dbReference type="PANTHER" id="PTHR44845">
    <property type="entry name" value="CARRIER DOMAIN-CONTAINING PROTEIN"/>
    <property type="match status" value="1"/>
</dbReference>
<evidence type="ECO:0000256" key="3">
    <source>
        <dbReference type="ARBA" id="ARBA00022553"/>
    </source>
</evidence>
<evidence type="ECO:0000256" key="1">
    <source>
        <dbReference type="ARBA" id="ARBA00006432"/>
    </source>
</evidence>
<dbReference type="Gene3D" id="1.10.1200.10">
    <property type="entry name" value="ACP-like"/>
    <property type="match status" value="1"/>
</dbReference>